<gene>
    <name evidence="1" type="ORF">LIER_21362</name>
</gene>
<name>A0AAV3QQ29_LITER</name>
<keyword evidence="2" id="KW-1185">Reference proteome</keyword>
<comment type="caution">
    <text evidence="1">The sequence shown here is derived from an EMBL/GenBank/DDBJ whole genome shotgun (WGS) entry which is preliminary data.</text>
</comment>
<dbReference type="Proteomes" id="UP001454036">
    <property type="component" value="Unassembled WGS sequence"/>
</dbReference>
<reference evidence="1 2" key="1">
    <citation type="submission" date="2024-01" db="EMBL/GenBank/DDBJ databases">
        <title>The complete chloroplast genome sequence of Lithospermum erythrorhizon: insights into the phylogenetic relationship among Boraginaceae species and the maternal lineages of purple gromwells.</title>
        <authorList>
            <person name="Okada T."/>
            <person name="Watanabe K."/>
        </authorList>
    </citation>
    <scope>NUCLEOTIDE SEQUENCE [LARGE SCALE GENOMIC DNA]</scope>
</reference>
<evidence type="ECO:0000313" key="1">
    <source>
        <dbReference type="EMBL" id="GAA0166135.1"/>
    </source>
</evidence>
<accession>A0AAV3QQ29</accession>
<proteinExistence type="predicted"/>
<organism evidence="1 2">
    <name type="scientific">Lithospermum erythrorhizon</name>
    <name type="common">Purple gromwell</name>
    <name type="synonym">Lithospermum officinale var. erythrorhizon</name>
    <dbReference type="NCBI Taxonomy" id="34254"/>
    <lineage>
        <taxon>Eukaryota</taxon>
        <taxon>Viridiplantae</taxon>
        <taxon>Streptophyta</taxon>
        <taxon>Embryophyta</taxon>
        <taxon>Tracheophyta</taxon>
        <taxon>Spermatophyta</taxon>
        <taxon>Magnoliopsida</taxon>
        <taxon>eudicotyledons</taxon>
        <taxon>Gunneridae</taxon>
        <taxon>Pentapetalae</taxon>
        <taxon>asterids</taxon>
        <taxon>lamiids</taxon>
        <taxon>Boraginales</taxon>
        <taxon>Boraginaceae</taxon>
        <taxon>Boraginoideae</taxon>
        <taxon>Lithospermeae</taxon>
        <taxon>Lithospermum</taxon>
    </lineage>
</organism>
<protein>
    <submittedName>
        <fullName evidence="1">Uncharacterized protein</fullName>
    </submittedName>
</protein>
<dbReference type="EMBL" id="BAABME010005619">
    <property type="protein sequence ID" value="GAA0166135.1"/>
    <property type="molecule type" value="Genomic_DNA"/>
</dbReference>
<sequence length="108" mass="12964">MDIGCWCKCNSSNPVIYEYDHIVSRKNEEKTSKAPIWRRLWRKIKREKKRIHNYSTCSMRYNYDPHTYAQNFDEGTMWDDDAGDISRSFSARFAVPSRIFEKNDLMVL</sequence>
<evidence type="ECO:0000313" key="2">
    <source>
        <dbReference type="Proteomes" id="UP001454036"/>
    </source>
</evidence>
<dbReference type="PANTHER" id="PTHR33168">
    <property type="entry name" value="STRESS INDUCED PROTEIN-RELATED"/>
    <property type="match status" value="1"/>
</dbReference>
<dbReference type="AlphaFoldDB" id="A0AAV3QQ29"/>